<evidence type="ECO:0000313" key="1">
    <source>
        <dbReference type="EMBL" id="MFD2201145.1"/>
    </source>
</evidence>
<dbReference type="EMBL" id="JBHUIV010000010">
    <property type="protein sequence ID" value="MFD2201145.1"/>
    <property type="molecule type" value="Genomic_DNA"/>
</dbReference>
<dbReference type="PANTHER" id="PTHR16222">
    <property type="entry name" value="ADP-RIBOSYLGLYCOHYDROLASE"/>
    <property type="match status" value="1"/>
</dbReference>
<keyword evidence="2" id="KW-1185">Reference proteome</keyword>
<dbReference type="InterPro" id="IPR036705">
    <property type="entry name" value="Ribosyl_crysJ1_sf"/>
</dbReference>
<gene>
    <name evidence="1" type="ORF">ACFSKV_06180</name>
</gene>
<comment type="caution">
    <text evidence="1">The sequence shown here is derived from an EMBL/GenBank/DDBJ whole genome shotgun (WGS) entry which is preliminary data.</text>
</comment>
<dbReference type="Pfam" id="PF03747">
    <property type="entry name" value="ADP_ribosyl_GH"/>
    <property type="match status" value="1"/>
</dbReference>
<dbReference type="Gene3D" id="1.10.4080.10">
    <property type="entry name" value="ADP-ribosylation/Crystallin J1"/>
    <property type="match status" value="1"/>
</dbReference>
<protein>
    <submittedName>
        <fullName evidence="1">ADP-ribosylglycohydrolase family protein</fullName>
    </submittedName>
</protein>
<dbReference type="RefSeq" id="WP_380801048.1">
    <property type="nucleotide sequence ID" value="NZ_JBHUIV010000010.1"/>
</dbReference>
<dbReference type="Proteomes" id="UP001597414">
    <property type="component" value="Unassembled WGS sequence"/>
</dbReference>
<organism evidence="1 2">
    <name type="scientific">Shivajiella indica</name>
    <dbReference type="NCBI Taxonomy" id="872115"/>
    <lineage>
        <taxon>Bacteria</taxon>
        <taxon>Pseudomonadati</taxon>
        <taxon>Bacteroidota</taxon>
        <taxon>Cytophagia</taxon>
        <taxon>Cytophagales</taxon>
        <taxon>Cyclobacteriaceae</taxon>
        <taxon>Shivajiella</taxon>
    </lineage>
</organism>
<dbReference type="InterPro" id="IPR005502">
    <property type="entry name" value="Ribosyl_crysJ1"/>
</dbReference>
<sequence>MKSTYINLIIFHVVIFILFSCKKGPEIVEPSYQAPELSLSEGELYDKVLGMLVGSAIGDAMGAPTEMWSRENIYSEYGFVTDLDTMIREVSPEGIWKPNLPAGGTTDDTRWKILTVNYLFQEDTHSLKSDNFAAHILKVYQEYLLHLNSIDTLDVEAYENALLKVNWLKEWAKVSKPYIEKDLYGFEKRLSTFYGGEMVCGGLLYGPVIGAFFPEDPQKAYSEAHKLALYDIGYAKDISALSAAMTSAAMSQTSQNTDLIEVLRNIDPEDYYGSRLVGRTSYRILQTAFQIVSEFKEERSVSSQEVHLDYGEMKWDESSLKPIFLKLDLHLQDMPFHAGEIYLQVLTAMIFADFDFEKTLIFLVNYGRDNDTTAAIAGAILGAYYGFDKLPVSMKRQVLEVNKKELNIDLEKAAKELSQKIMSRYP</sequence>
<dbReference type="SUPFAM" id="SSF101478">
    <property type="entry name" value="ADP-ribosylglycohydrolase"/>
    <property type="match status" value="1"/>
</dbReference>
<proteinExistence type="predicted"/>
<evidence type="ECO:0000313" key="2">
    <source>
        <dbReference type="Proteomes" id="UP001597414"/>
    </source>
</evidence>
<accession>A0ABW5B8G0</accession>
<dbReference type="PANTHER" id="PTHR16222:SF12">
    <property type="entry name" value="ADP-RIBOSYLGLYCOHYDROLASE-RELATED"/>
    <property type="match status" value="1"/>
</dbReference>
<reference evidence="2" key="1">
    <citation type="journal article" date="2019" name="Int. J. Syst. Evol. Microbiol.">
        <title>The Global Catalogue of Microorganisms (GCM) 10K type strain sequencing project: providing services to taxonomists for standard genome sequencing and annotation.</title>
        <authorList>
            <consortium name="The Broad Institute Genomics Platform"/>
            <consortium name="The Broad Institute Genome Sequencing Center for Infectious Disease"/>
            <person name="Wu L."/>
            <person name="Ma J."/>
        </authorList>
    </citation>
    <scope>NUCLEOTIDE SEQUENCE [LARGE SCALE GENOMIC DNA]</scope>
    <source>
        <strain evidence="2">KCTC 19812</strain>
    </source>
</reference>
<name>A0ABW5B8G0_9BACT</name>
<dbReference type="InterPro" id="IPR050792">
    <property type="entry name" value="ADP-ribosylglycohydrolase"/>
</dbReference>
<dbReference type="PROSITE" id="PS51257">
    <property type="entry name" value="PROKAR_LIPOPROTEIN"/>
    <property type="match status" value="1"/>
</dbReference>